<sequence>RITKGHTGLVLCNAMVKCLKEFGIEKKVLIVVADNTSNNDTMMEHPEQEPES</sequence>
<feature type="non-terminal residue" evidence="1">
    <location>
        <position position="1"/>
    </location>
</feature>
<evidence type="ECO:0008006" key="3">
    <source>
        <dbReference type="Google" id="ProtNLM"/>
    </source>
</evidence>
<accession>A0A0H2R0H5</accession>
<dbReference type="InParanoid" id="A0A0H2R0H5"/>
<evidence type="ECO:0000313" key="2">
    <source>
        <dbReference type="Proteomes" id="UP000053477"/>
    </source>
</evidence>
<proteinExistence type="predicted"/>
<gene>
    <name evidence="1" type="ORF">SCHPADRAFT_839612</name>
</gene>
<organism evidence="1 2">
    <name type="scientific">Schizopora paradoxa</name>
    <dbReference type="NCBI Taxonomy" id="27342"/>
    <lineage>
        <taxon>Eukaryota</taxon>
        <taxon>Fungi</taxon>
        <taxon>Dikarya</taxon>
        <taxon>Basidiomycota</taxon>
        <taxon>Agaricomycotina</taxon>
        <taxon>Agaricomycetes</taxon>
        <taxon>Hymenochaetales</taxon>
        <taxon>Schizoporaceae</taxon>
        <taxon>Schizopora</taxon>
    </lineage>
</organism>
<dbReference type="AlphaFoldDB" id="A0A0H2R0H5"/>
<keyword evidence="2" id="KW-1185">Reference proteome</keyword>
<dbReference type="Proteomes" id="UP000053477">
    <property type="component" value="Unassembled WGS sequence"/>
</dbReference>
<protein>
    <recommendedName>
        <fullName evidence="3">DUF659 domain-containing protein</fullName>
    </recommendedName>
</protein>
<dbReference type="OrthoDB" id="3228311at2759"/>
<name>A0A0H2R0H5_9AGAM</name>
<dbReference type="EMBL" id="KQ086333">
    <property type="protein sequence ID" value="KLO05280.1"/>
    <property type="molecule type" value="Genomic_DNA"/>
</dbReference>
<evidence type="ECO:0000313" key="1">
    <source>
        <dbReference type="EMBL" id="KLO05280.1"/>
    </source>
</evidence>
<reference evidence="1 2" key="1">
    <citation type="submission" date="2015-04" db="EMBL/GenBank/DDBJ databases">
        <title>Complete genome sequence of Schizopora paradoxa KUC8140, a cosmopolitan wood degrader in East Asia.</title>
        <authorList>
            <consortium name="DOE Joint Genome Institute"/>
            <person name="Min B."/>
            <person name="Park H."/>
            <person name="Jang Y."/>
            <person name="Kim J.-J."/>
            <person name="Kim K.H."/>
            <person name="Pangilinan J."/>
            <person name="Lipzen A."/>
            <person name="Riley R."/>
            <person name="Grigoriev I.V."/>
            <person name="Spatafora J.W."/>
            <person name="Choi I.-G."/>
        </authorList>
    </citation>
    <scope>NUCLEOTIDE SEQUENCE [LARGE SCALE GENOMIC DNA]</scope>
    <source>
        <strain evidence="1 2">KUC8140</strain>
    </source>
</reference>